<proteinExistence type="predicted"/>
<evidence type="ECO:0000313" key="3">
    <source>
        <dbReference type="Proteomes" id="UP000182744"/>
    </source>
</evidence>
<dbReference type="EMBL" id="FNAU01000010">
    <property type="protein sequence ID" value="SDE46869.1"/>
    <property type="molecule type" value="Genomic_DNA"/>
</dbReference>
<reference evidence="2 4" key="3">
    <citation type="submission" date="2018-11" db="EMBL/GenBank/DDBJ databases">
        <authorList>
            <consortium name="Pathogen Informatics"/>
        </authorList>
    </citation>
    <scope>NUCLEOTIDE SEQUENCE [LARGE SCALE GENOMIC DNA]</scope>
    <source>
        <strain evidence="2 4">NCTC10327</strain>
    </source>
</reference>
<organism evidence="2 4">
    <name type="scientific">Actinobaculum suis</name>
    <dbReference type="NCBI Taxonomy" id="1657"/>
    <lineage>
        <taxon>Bacteria</taxon>
        <taxon>Bacillati</taxon>
        <taxon>Actinomycetota</taxon>
        <taxon>Actinomycetes</taxon>
        <taxon>Actinomycetales</taxon>
        <taxon>Actinomycetaceae</taxon>
        <taxon>Actinobaculum</taxon>
    </lineage>
</organism>
<dbReference type="EMBL" id="UYIO01000001">
    <property type="protein sequence ID" value="VDG76247.1"/>
    <property type="molecule type" value="Genomic_DNA"/>
</dbReference>
<keyword evidence="3" id="KW-1185">Reference proteome</keyword>
<keyword evidence="2" id="KW-0239">DNA-directed DNA polymerase</keyword>
<accession>A0A1B9BES4</accession>
<evidence type="ECO:0000313" key="4">
    <source>
        <dbReference type="Proteomes" id="UP000269974"/>
    </source>
</evidence>
<evidence type="ECO:0000313" key="1">
    <source>
        <dbReference type="EMBL" id="SDE46869.1"/>
    </source>
</evidence>
<dbReference type="RefSeq" id="WP_065414551.1">
    <property type="nucleotide sequence ID" value="NZ_MASX01000007.1"/>
</dbReference>
<dbReference type="Proteomes" id="UP000269974">
    <property type="component" value="Unassembled WGS sequence"/>
</dbReference>
<protein>
    <submittedName>
        <fullName evidence="1 2">DNA polymerase</fullName>
    </submittedName>
</protein>
<reference evidence="1" key="1">
    <citation type="submission" date="2016-10" db="EMBL/GenBank/DDBJ databases">
        <authorList>
            <person name="Varghese N."/>
            <person name="Submissions S."/>
        </authorList>
    </citation>
    <scope>NUCLEOTIDE SEQUENCE</scope>
    <source>
        <strain evidence="1">DSM 20639</strain>
    </source>
</reference>
<keyword evidence="2" id="KW-0808">Transferase</keyword>
<sequence>MLQAAAAGHRIVMHVHDEIVIYYSQNSGFTVKGACRFMSTTPDWATCLSLEADRYECAHYPKISV</sequence>
<reference evidence="3" key="2">
    <citation type="submission" date="2016-10" db="EMBL/GenBank/DDBJ databases">
        <authorList>
            <person name="Varghese N."/>
        </authorList>
    </citation>
    <scope>NUCLEOTIDE SEQUENCE [LARGE SCALE GENOMIC DNA]</scope>
    <source>
        <strain evidence="3">DSM 20639</strain>
    </source>
</reference>
<keyword evidence="2" id="KW-0548">Nucleotidyltransferase</keyword>
<name>A0A1B9BES4_9ACTO</name>
<dbReference type="AlphaFoldDB" id="A0A1B9BES4"/>
<evidence type="ECO:0000313" key="2">
    <source>
        <dbReference type="EMBL" id="VDG76247.1"/>
    </source>
</evidence>
<dbReference type="GO" id="GO:0003887">
    <property type="term" value="F:DNA-directed DNA polymerase activity"/>
    <property type="evidence" value="ECO:0007669"/>
    <property type="project" value="UniProtKB-KW"/>
</dbReference>
<dbReference type="Proteomes" id="UP000182744">
    <property type="component" value="Unassembled WGS sequence"/>
</dbReference>
<gene>
    <name evidence="2" type="ORF">NCTC10327_00910</name>
    <name evidence="1" type="ORF">SAMN05421878_1102</name>
</gene>